<comment type="subcellular location">
    <subcellularLocation>
        <location evidence="1">Cell membrane</location>
        <topology evidence="1">Multi-pass membrane protein</topology>
    </subcellularLocation>
</comment>
<keyword evidence="8" id="KW-1185">Reference proteome</keyword>
<feature type="transmembrane region" description="Helical" evidence="6">
    <location>
        <begin position="61"/>
        <end position="84"/>
    </location>
</feature>
<keyword evidence="2" id="KW-1003">Cell membrane</keyword>
<gene>
    <name evidence="7" type="ORF">Poly30_23690</name>
</gene>
<evidence type="ECO:0000256" key="4">
    <source>
        <dbReference type="ARBA" id="ARBA00022989"/>
    </source>
</evidence>
<dbReference type="GO" id="GO:0005886">
    <property type="term" value="C:plasma membrane"/>
    <property type="evidence" value="ECO:0007669"/>
    <property type="project" value="UniProtKB-SubCell"/>
</dbReference>
<sequence length="251" mass="27218">MGGFRVLPFARRELRSAFESPVAYVAIALFVIVLPALFFFLGYPVGRVPLPGLWEGGQASLIVLFHWLPLLLALVVPALTMGAWSEERRSGTEELLLTYPVRTGAVVLGKFLGAWVLTCLMVLLAVMSAAITVDQIGELDWNTVWVGLFGSAFLVAAYVAISQFMSSLSGEQLVAFLISSLLLGLFWALPLFVRIFPGGAASFLEAASPTSHFLGGAARGVIDVRDLIYFALVTVLGLVAGTLSIERRRWR</sequence>
<dbReference type="EMBL" id="CP036434">
    <property type="protein sequence ID" value="QDV06852.1"/>
    <property type="molecule type" value="Genomic_DNA"/>
</dbReference>
<feature type="transmembrane region" description="Helical" evidence="6">
    <location>
        <begin position="227"/>
        <end position="245"/>
    </location>
</feature>
<dbReference type="RefSeq" id="WP_145197386.1">
    <property type="nucleotide sequence ID" value="NZ_CP036434.1"/>
</dbReference>
<dbReference type="PANTHER" id="PTHR30294:SF29">
    <property type="entry name" value="MULTIDRUG ABC TRANSPORTER PERMEASE YBHS-RELATED"/>
    <property type="match status" value="1"/>
</dbReference>
<dbReference type="OrthoDB" id="9794512at2"/>
<evidence type="ECO:0000256" key="2">
    <source>
        <dbReference type="ARBA" id="ARBA00022475"/>
    </source>
</evidence>
<evidence type="ECO:0000256" key="6">
    <source>
        <dbReference type="SAM" id="Phobius"/>
    </source>
</evidence>
<protein>
    <submittedName>
        <fullName evidence="7">ABC-2 family transporter protein</fullName>
    </submittedName>
</protein>
<evidence type="ECO:0000256" key="5">
    <source>
        <dbReference type="ARBA" id="ARBA00023136"/>
    </source>
</evidence>
<feature type="transmembrane region" description="Helical" evidence="6">
    <location>
        <begin position="143"/>
        <end position="161"/>
    </location>
</feature>
<feature type="transmembrane region" description="Helical" evidence="6">
    <location>
        <begin position="21"/>
        <end position="41"/>
    </location>
</feature>
<reference evidence="7 8" key="1">
    <citation type="submission" date="2019-02" db="EMBL/GenBank/DDBJ databases">
        <title>Deep-cultivation of Planctomycetes and their phenomic and genomic characterization uncovers novel biology.</title>
        <authorList>
            <person name="Wiegand S."/>
            <person name="Jogler M."/>
            <person name="Boedeker C."/>
            <person name="Pinto D."/>
            <person name="Vollmers J."/>
            <person name="Rivas-Marin E."/>
            <person name="Kohn T."/>
            <person name="Peeters S.H."/>
            <person name="Heuer A."/>
            <person name="Rast P."/>
            <person name="Oberbeckmann S."/>
            <person name="Bunk B."/>
            <person name="Jeske O."/>
            <person name="Meyerdierks A."/>
            <person name="Storesund J.E."/>
            <person name="Kallscheuer N."/>
            <person name="Luecker S."/>
            <person name="Lage O.M."/>
            <person name="Pohl T."/>
            <person name="Merkel B.J."/>
            <person name="Hornburger P."/>
            <person name="Mueller R.-W."/>
            <person name="Bruemmer F."/>
            <person name="Labrenz M."/>
            <person name="Spormann A.M."/>
            <person name="Op den Camp H."/>
            <person name="Overmann J."/>
            <person name="Amann R."/>
            <person name="Jetten M.S.M."/>
            <person name="Mascher T."/>
            <person name="Medema M.H."/>
            <person name="Devos D.P."/>
            <person name="Kaster A.-K."/>
            <person name="Ovreas L."/>
            <person name="Rohde M."/>
            <person name="Galperin M.Y."/>
            <person name="Jogler C."/>
        </authorList>
    </citation>
    <scope>NUCLEOTIDE SEQUENCE [LARGE SCALE GENOMIC DNA]</scope>
    <source>
        <strain evidence="7 8">Poly30</strain>
    </source>
</reference>
<keyword evidence="3 6" id="KW-0812">Transmembrane</keyword>
<dbReference type="Pfam" id="PF12679">
    <property type="entry name" value="ABC2_membrane_2"/>
    <property type="match status" value="1"/>
</dbReference>
<dbReference type="AlphaFoldDB" id="A0A518ES03"/>
<dbReference type="GO" id="GO:0140359">
    <property type="term" value="F:ABC-type transporter activity"/>
    <property type="evidence" value="ECO:0007669"/>
    <property type="project" value="InterPro"/>
</dbReference>
<feature type="transmembrane region" description="Helical" evidence="6">
    <location>
        <begin position="105"/>
        <end position="131"/>
    </location>
</feature>
<proteinExistence type="predicted"/>
<dbReference type="PANTHER" id="PTHR30294">
    <property type="entry name" value="MEMBRANE COMPONENT OF ABC TRANSPORTER YHHJ-RELATED"/>
    <property type="match status" value="1"/>
</dbReference>
<evidence type="ECO:0000256" key="1">
    <source>
        <dbReference type="ARBA" id="ARBA00004651"/>
    </source>
</evidence>
<accession>A0A518ES03</accession>
<evidence type="ECO:0000256" key="3">
    <source>
        <dbReference type="ARBA" id="ARBA00022692"/>
    </source>
</evidence>
<feature type="transmembrane region" description="Helical" evidence="6">
    <location>
        <begin position="173"/>
        <end position="193"/>
    </location>
</feature>
<organism evidence="7 8">
    <name type="scientific">Saltatorellus ferox</name>
    <dbReference type="NCBI Taxonomy" id="2528018"/>
    <lineage>
        <taxon>Bacteria</taxon>
        <taxon>Pseudomonadati</taxon>
        <taxon>Planctomycetota</taxon>
        <taxon>Planctomycetia</taxon>
        <taxon>Planctomycetia incertae sedis</taxon>
        <taxon>Saltatorellus</taxon>
    </lineage>
</organism>
<evidence type="ECO:0000313" key="8">
    <source>
        <dbReference type="Proteomes" id="UP000320390"/>
    </source>
</evidence>
<dbReference type="Proteomes" id="UP000320390">
    <property type="component" value="Chromosome"/>
</dbReference>
<dbReference type="InterPro" id="IPR051449">
    <property type="entry name" value="ABC-2_transporter_component"/>
</dbReference>
<keyword evidence="5 6" id="KW-0472">Membrane</keyword>
<evidence type="ECO:0000313" key="7">
    <source>
        <dbReference type="EMBL" id="QDV06852.1"/>
    </source>
</evidence>
<keyword evidence="4 6" id="KW-1133">Transmembrane helix</keyword>
<name>A0A518ES03_9BACT</name>